<evidence type="ECO:0000313" key="9">
    <source>
        <dbReference type="Proteomes" id="UP001530377"/>
    </source>
</evidence>
<feature type="region of interest" description="Disordered" evidence="6">
    <location>
        <begin position="244"/>
        <end position="320"/>
    </location>
</feature>
<name>A0ABD3RZC6_9STRA</name>
<gene>
    <name evidence="8" type="ORF">ACHAXA_010598</name>
</gene>
<evidence type="ECO:0000256" key="1">
    <source>
        <dbReference type="ARBA" id="ARBA00022527"/>
    </source>
</evidence>
<keyword evidence="3" id="KW-0547">Nucleotide-binding</keyword>
<evidence type="ECO:0000256" key="2">
    <source>
        <dbReference type="ARBA" id="ARBA00022679"/>
    </source>
</evidence>
<feature type="domain" description="Protein kinase" evidence="7">
    <location>
        <begin position="330"/>
        <end position="698"/>
    </location>
</feature>
<feature type="compositionally biased region" description="Basic and acidic residues" evidence="6">
    <location>
        <begin position="99"/>
        <end position="112"/>
    </location>
</feature>
<proteinExistence type="predicted"/>
<dbReference type="Gene3D" id="1.10.510.10">
    <property type="entry name" value="Transferase(Phosphotransferase) domain 1"/>
    <property type="match status" value="1"/>
</dbReference>
<evidence type="ECO:0000256" key="6">
    <source>
        <dbReference type="SAM" id="MobiDB-lite"/>
    </source>
</evidence>
<keyword evidence="5" id="KW-0067">ATP-binding</keyword>
<evidence type="ECO:0000313" key="8">
    <source>
        <dbReference type="EMBL" id="KAL3817579.1"/>
    </source>
</evidence>
<evidence type="ECO:0000256" key="4">
    <source>
        <dbReference type="ARBA" id="ARBA00022777"/>
    </source>
</evidence>
<accession>A0ABD3RZC6</accession>
<evidence type="ECO:0000259" key="7">
    <source>
        <dbReference type="PROSITE" id="PS50011"/>
    </source>
</evidence>
<dbReference type="InterPro" id="IPR011009">
    <property type="entry name" value="Kinase-like_dom_sf"/>
</dbReference>
<reference evidence="8 9" key="1">
    <citation type="submission" date="2024-10" db="EMBL/GenBank/DDBJ databases">
        <title>Updated reference genomes for cyclostephanoid diatoms.</title>
        <authorList>
            <person name="Roberts W.R."/>
            <person name="Alverson A.J."/>
        </authorList>
    </citation>
    <scope>NUCLEOTIDE SEQUENCE [LARGE SCALE GENOMIC DNA]</scope>
    <source>
        <strain evidence="8 9">AJA228-03</strain>
    </source>
</reference>
<keyword evidence="1" id="KW-0723">Serine/threonine-protein kinase</keyword>
<dbReference type="EMBL" id="JALLPB020000100">
    <property type="protein sequence ID" value="KAL3817579.1"/>
    <property type="molecule type" value="Genomic_DNA"/>
</dbReference>
<evidence type="ECO:0000256" key="5">
    <source>
        <dbReference type="ARBA" id="ARBA00022840"/>
    </source>
</evidence>
<dbReference type="FunFam" id="1.10.510.10:FF:000624">
    <property type="entry name" value="Mitogen-activated protein kinase"/>
    <property type="match status" value="1"/>
</dbReference>
<keyword evidence="9" id="KW-1185">Reference proteome</keyword>
<dbReference type="Pfam" id="PF00069">
    <property type="entry name" value="Pkinase"/>
    <property type="match status" value="1"/>
</dbReference>
<dbReference type="Proteomes" id="UP001530377">
    <property type="component" value="Unassembled WGS sequence"/>
</dbReference>
<dbReference type="SUPFAM" id="SSF56112">
    <property type="entry name" value="Protein kinase-like (PK-like)"/>
    <property type="match status" value="1"/>
</dbReference>
<dbReference type="PROSITE" id="PS50011">
    <property type="entry name" value="PROTEIN_KINASE_DOM"/>
    <property type="match status" value="1"/>
</dbReference>
<dbReference type="GO" id="GO:0004674">
    <property type="term" value="F:protein serine/threonine kinase activity"/>
    <property type="evidence" value="ECO:0007669"/>
    <property type="project" value="UniProtKB-KW"/>
</dbReference>
<dbReference type="AlphaFoldDB" id="A0ABD3RZC6"/>
<dbReference type="Gene3D" id="3.30.200.20">
    <property type="entry name" value="Phosphorylase Kinase, domain 1"/>
    <property type="match status" value="1"/>
</dbReference>
<organism evidence="8 9">
    <name type="scientific">Cyclostephanos tholiformis</name>
    <dbReference type="NCBI Taxonomy" id="382380"/>
    <lineage>
        <taxon>Eukaryota</taxon>
        <taxon>Sar</taxon>
        <taxon>Stramenopiles</taxon>
        <taxon>Ochrophyta</taxon>
        <taxon>Bacillariophyta</taxon>
        <taxon>Coscinodiscophyceae</taxon>
        <taxon>Thalassiosirophycidae</taxon>
        <taxon>Stephanodiscales</taxon>
        <taxon>Stephanodiscaceae</taxon>
        <taxon>Cyclostephanos</taxon>
    </lineage>
</organism>
<dbReference type="InterPro" id="IPR050117">
    <property type="entry name" value="MAPK"/>
</dbReference>
<dbReference type="InterPro" id="IPR000719">
    <property type="entry name" value="Prot_kinase_dom"/>
</dbReference>
<dbReference type="GO" id="GO:0005524">
    <property type="term" value="F:ATP binding"/>
    <property type="evidence" value="ECO:0007669"/>
    <property type="project" value="UniProtKB-KW"/>
</dbReference>
<protein>
    <recommendedName>
        <fullName evidence="7">Protein kinase domain-containing protein</fullName>
    </recommendedName>
</protein>
<sequence length="745" mass="83409">MKKGRRLSASAERFDLEYSLGSLDDLSVPSFAASAKRKKMTSIMPMGSLGEAMMPKFWQDSASVSENNIASASFDVAEEEGGSSPLSVEGAGVPVVEKSSSKESRHLNDEEKRGIKEAEQVMKLATLAAQPDNSLAANGASLVMAEFKEKIAEPFRENDVDDFATHIQDDIQDNDSDYSNNFSSTSSFVESCMPEDKYSMHLPPAPPSTPAAPREAHLPLSFQACVTSGELSYGDELRHELKGNMATRPHHDNDFPLPLYSRKEDKTQLPEESIPSRSRLSQKYHTDALPPDISGAVTEPRRGNSNHAGNQRPRQSTMTDFDKWNVGDRYQLKRILGRGSYGVVAQAIDLQAVASHQKTEGAHNSPQQSRSAYVAVKKISNAFDQEVDAIRLFREMHILRRLRGHACVIQLVDVIRPHSSDLEHFHDLYLVFEYVDTDLYKLIMSPQYLTTEHIQTFLYQMLVGLKYIHCSSVIHRDLKPAILLNEDCTLKICDFGLARIVRNEKITLPAGVLRADTNDLINSSSTQATVQEVVDDALLPNLSRQLTKHVVTRWYRAPELILIQPYASAVDIWSLGCIFAELLSMQEGSVPNYQDRVPLFPGGSCYPLSGDHVSTDTKERQDQLSVIFSVIGMPSEEDLMSVGKANEYIRTLEKKPGRSLESLFPAADPEAINLLKTMLMFNPAKRCTAEEALDHEFLQPVRKKDLEFCATQPLESPNFLEKNRVDIATLKKEAYKEVMWYQQHP</sequence>
<evidence type="ECO:0000256" key="3">
    <source>
        <dbReference type="ARBA" id="ARBA00022741"/>
    </source>
</evidence>
<dbReference type="CDD" id="cd07834">
    <property type="entry name" value="STKc_MAPK"/>
    <property type="match status" value="1"/>
</dbReference>
<feature type="compositionally biased region" description="Polar residues" evidence="6">
    <location>
        <begin position="303"/>
        <end position="319"/>
    </location>
</feature>
<feature type="region of interest" description="Disordered" evidence="6">
    <location>
        <begin position="80"/>
        <end position="112"/>
    </location>
</feature>
<comment type="caution">
    <text evidence="8">The sequence shown here is derived from an EMBL/GenBank/DDBJ whole genome shotgun (WGS) entry which is preliminary data.</text>
</comment>
<keyword evidence="4" id="KW-0418">Kinase</keyword>
<keyword evidence="2" id="KW-0808">Transferase</keyword>
<dbReference type="PANTHER" id="PTHR24055">
    <property type="entry name" value="MITOGEN-ACTIVATED PROTEIN KINASE"/>
    <property type="match status" value="1"/>
</dbReference>